<protein>
    <submittedName>
        <fullName evidence="5">MarR family transcriptional regulator</fullName>
    </submittedName>
</protein>
<dbReference type="GO" id="GO:0003677">
    <property type="term" value="F:DNA binding"/>
    <property type="evidence" value="ECO:0007669"/>
    <property type="project" value="UniProtKB-KW"/>
</dbReference>
<dbReference type="PANTHER" id="PTHR42756">
    <property type="entry name" value="TRANSCRIPTIONAL REGULATOR, MARR"/>
    <property type="match status" value="1"/>
</dbReference>
<dbReference type="Proteomes" id="UP000074119">
    <property type="component" value="Chromosome"/>
</dbReference>
<evidence type="ECO:0000256" key="1">
    <source>
        <dbReference type="ARBA" id="ARBA00023015"/>
    </source>
</evidence>
<dbReference type="SUPFAM" id="SSF46785">
    <property type="entry name" value="Winged helix' DNA-binding domain"/>
    <property type="match status" value="1"/>
</dbReference>
<dbReference type="InterPro" id="IPR000835">
    <property type="entry name" value="HTH_MarR-typ"/>
</dbReference>
<dbReference type="PRINTS" id="PR00598">
    <property type="entry name" value="HTHMARR"/>
</dbReference>
<proteinExistence type="predicted"/>
<dbReference type="InterPro" id="IPR023187">
    <property type="entry name" value="Tscrpt_reg_MarR-type_CS"/>
</dbReference>
<dbReference type="Gene3D" id="1.10.10.10">
    <property type="entry name" value="Winged helix-like DNA-binding domain superfamily/Winged helix DNA-binding domain"/>
    <property type="match status" value="1"/>
</dbReference>
<gene>
    <name evidence="5" type="ORF">AZF00_16285</name>
</gene>
<dbReference type="SMART" id="SM00347">
    <property type="entry name" value="HTH_MARR"/>
    <property type="match status" value="1"/>
</dbReference>
<dbReference type="PROSITE" id="PS01117">
    <property type="entry name" value="HTH_MARR_1"/>
    <property type="match status" value="1"/>
</dbReference>
<dbReference type="GO" id="GO:0003700">
    <property type="term" value="F:DNA-binding transcription factor activity"/>
    <property type="evidence" value="ECO:0007669"/>
    <property type="project" value="InterPro"/>
</dbReference>
<evidence type="ECO:0000256" key="2">
    <source>
        <dbReference type="ARBA" id="ARBA00023125"/>
    </source>
</evidence>
<dbReference type="PANTHER" id="PTHR42756:SF1">
    <property type="entry name" value="TRANSCRIPTIONAL REPRESSOR OF EMRAB OPERON"/>
    <property type="match status" value="1"/>
</dbReference>
<organism evidence="5 6">
    <name type="scientific">Zhongshania aliphaticivorans</name>
    <dbReference type="NCBI Taxonomy" id="1470434"/>
    <lineage>
        <taxon>Bacteria</taxon>
        <taxon>Pseudomonadati</taxon>
        <taxon>Pseudomonadota</taxon>
        <taxon>Gammaproteobacteria</taxon>
        <taxon>Cellvibrionales</taxon>
        <taxon>Spongiibacteraceae</taxon>
        <taxon>Zhongshania</taxon>
    </lineage>
</organism>
<evidence type="ECO:0000313" key="5">
    <source>
        <dbReference type="EMBL" id="AMO69762.1"/>
    </source>
</evidence>
<dbReference type="AlphaFoldDB" id="A0A127M949"/>
<dbReference type="RefSeq" id="WP_008252215.1">
    <property type="nucleotide sequence ID" value="NZ_CP014544.1"/>
</dbReference>
<dbReference type="Pfam" id="PF01047">
    <property type="entry name" value="MarR"/>
    <property type="match status" value="1"/>
</dbReference>
<dbReference type="PROSITE" id="PS50995">
    <property type="entry name" value="HTH_MARR_2"/>
    <property type="match status" value="1"/>
</dbReference>
<dbReference type="InterPro" id="IPR036388">
    <property type="entry name" value="WH-like_DNA-bd_sf"/>
</dbReference>
<feature type="domain" description="HTH marR-type" evidence="4">
    <location>
        <begin position="3"/>
        <end position="137"/>
    </location>
</feature>
<name>A0A127M949_9GAMM</name>
<keyword evidence="1" id="KW-0805">Transcription regulation</keyword>
<dbReference type="STRING" id="1470434.AZF00_16285"/>
<evidence type="ECO:0000259" key="4">
    <source>
        <dbReference type="PROSITE" id="PS50995"/>
    </source>
</evidence>
<accession>A0A127M949</accession>
<evidence type="ECO:0000313" key="6">
    <source>
        <dbReference type="Proteomes" id="UP000074119"/>
    </source>
</evidence>
<keyword evidence="2" id="KW-0238">DNA-binding</keyword>
<keyword evidence="3" id="KW-0804">Transcription</keyword>
<sequence>MPAQAINELLHSLSHNYKTALRTSIKNQHIPLPITHIRALKGIYRNANCTAQSIAQRMQRDKAQITRVLNELLEDGYISKIANPEDRRSQLLRLSAKGKEIVTQLNAIERTANKAMTANLSNEDMHAFIRIANIMVDNLAANTAQ</sequence>
<dbReference type="EMBL" id="CP014544">
    <property type="protein sequence ID" value="AMO69762.1"/>
    <property type="molecule type" value="Genomic_DNA"/>
</dbReference>
<dbReference type="InterPro" id="IPR036390">
    <property type="entry name" value="WH_DNA-bd_sf"/>
</dbReference>
<dbReference type="KEGG" id="zal:AZF00_16285"/>
<evidence type="ECO:0000256" key="3">
    <source>
        <dbReference type="ARBA" id="ARBA00023163"/>
    </source>
</evidence>
<reference evidence="5 6" key="1">
    <citation type="submission" date="2015-12" db="EMBL/GenBank/DDBJ databases">
        <authorList>
            <person name="Shamseldin A."/>
            <person name="Moawad H."/>
            <person name="Abd El-Rahim W.M."/>
            <person name="Sadowsky M.J."/>
        </authorList>
    </citation>
    <scope>NUCLEOTIDE SEQUENCE [LARGE SCALE GENOMIC DNA]</scope>
    <source>
        <strain evidence="5 6">SM2</strain>
    </source>
</reference>